<dbReference type="InterPro" id="IPR050411">
    <property type="entry name" value="AlphaKG_dependent_hydroxylases"/>
</dbReference>
<keyword evidence="5" id="KW-0479">Metal-binding</keyword>
<dbReference type="GO" id="GO:0005506">
    <property type="term" value="F:iron ion binding"/>
    <property type="evidence" value="ECO:0007669"/>
    <property type="project" value="InterPro"/>
</dbReference>
<keyword evidence="9" id="KW-0408">Iron</keyword>
<evidence type="ECO:0000256" key="7">
    <source>
        <dbReference type="ARBA" id="ARBA00022964"/>
    </source>
</evidence>
<dbReference type="Pfam" id="PF02668">
    <property type="entry name" value="TauD"/>
    <property type="match status" value="1"/>
</dbReference>
<dbReference type="AlphaFoldDB" id="A0A9P9BRG7"/>
<dbReference type="GeneID" id="70177281"/>
<evidence type="ECO:0000256" key="1">
    <source>
        <dbReference type="ARBA" id="ARBA00001954"/>
    </source>
</evidence>
<dbReference type="PANTHER" id="PTHR10696:SF51">
    <property type="entry name" value="TRIMETHYLLYSINE DIOXYGENASE, MITOCHONDRIAL"/>
    <property type="match status" value="1"/>
</dbReference>
<dbReference type="GO" id="GO:0045329">
    <property type="term" value="P:carnitine biosynthetic process"/>
    <property type="evidence" value="ECO:0007669"/>
    <property type="project" value="UniProtKB-KW"/>
</dbReference>
<dbReference type="CDD" id="cd00250">
    <property type="entry name" value="CAS_like"/>
    <property type="match status" value="1"/>
</dbReference>
<dbReference type="OrthoDB" id="408743at2759"/>
<gene>
    <name evidence="11" type="ORF">B0I36DRAFT_101969</name>
</gene>
<name>A0A9P9BRG7_9PEZI</name>
<dbReference type="FunFam" id="3.60.130.10:FF:000001">
    <property type="entry name" value="Trimethyllysine dioxygenase, mitochondrial"/>
    <property type="match status" value="1"/>
</dbReference>
<dbReference type="RefSeq" id="XP_046013723.1">
    <property type="nucleotide sequence ID" value="XM_046147735.1"/>
</dbReference>
<evidence type="ECO:0000256" key="9">
    <source>
        <dbReference type="ARBA" id="ARBA00023004"/>
    </source>
</evidence>
<comment type="pathway">
    <text evidence="3">Amine and polyamine biosynthesis; carnitine biosynthesis.</text>
</comment>
<evidence type="ECO:0000256" key="8">
    <source>
        <dbReference type="ARBA" id="ARBA00023002"/>
    </source>
</evidence>
<evidence type="ECO:0000256" key="2">
    <source>
        <dbReference type="ARBA" id="ARBA00001961"/>
    </source>
</evidence>
<dbReference type="GO" id="GO:0050353">
    <property type="term" value="F:trimethyllysine dioxygenase activity"/>
    <property type="evidence" value="ECO:0007669"/>
    <property type="project" value="UniProtKB-EC"/>
</dbReference>
<dbReference type="InterPro" id="IPR003819">
    <property type="entry name" value="TauD/TfdA-like"/>
</dbReference>
<dbReference type="SUPFAM" id="SSF51197">
    <property type="entry name" value="Clavaminate synthase-like"/>
    <property type="match status" value="1"/>
</dbReference>
<evidence type="ECO:0000259" key="10">
    <source>
        <dbReference type="Pfam" id="PF02668"/>
    </source>
</evidence>
<dbReference type="InterPro" id="IPR012776">
    <property type="entry name" value="Trimethyllysine_dOase"/>
</dbReference>
<dbReference type="Gene3D" id="3.60.130.10">
    <property type="entry name" value="Clavaminate synthase-like"/>
    <property type="match status" value="1"/>
</dbReference>
<keyword evidence="6" id="KW-0124">Carnitine biosynthesis</keyword>
<protein>
    <submittedName>
        <fullName evidence="11">Trimethyllysine dioxygenase</fullName>
    </submittedName>
</protein>
<dbReference type="GO" id="GO:0005739">
    <property type="term" value="C:mitochondrion"/>
    <property type="evidence" value="ECO:0007669"/>
    <property type="project" value="TreeGrafter"/>
</dbReference>
<evidence type="ECO:0000256" key="3">
    <source>
        <dbReference type="ARBA" id="ARBA00005022"/>
    </source>
</evidence>
<evidence type="ECO:0000313" key="11">
    <source>
        <dbReference type="EMBL" id="KAH7032891.1"/>
    </source>
</evidence>
<keyword evidence="7 11" id="KW-0223">Dioxygenase</keyword>
<organism evidence="11 12">
    <name type="scientific">Microdochium trichocladiopsis</name>
    <dbReference type="NCBI Taxonomy" id="1682393"/>
    <lineage>
        <taxon>Eukaryota</taxon>
        <taxon>Fungi</taxon>
        <taxon>Dikarya</taxon>
        <taxon>Ascomycota</taxon>
        <taxon>Pezizomycotina</taxon>
        <taxon>Sordariomycetes</taxon>
        <taxon>Xylariomycetidae</taxon>
        <taxon>Xylariales</taxon>
        <taxon>Microdochiaceae</taxon>
        <taxon>Microdochium</taxon>
    </lineage>
</organism>
<evidence type="ECO:0000256" key="4">
    <source>
        <dbReference type="ARBA" id="ARBA00008654"/>
    </source>
</evidence>
<feature type="domain" description="TauD/TfdA-like" evidence="10">
    <location>
        <begin position="108"/>
        <end position="357"/>
    </location>
</feature>
<comment type="cofactor">
    <cofactor evidence="2">
        <name>L-ascorbate</name>
        <dbReference type="ChEBI" id="CHEBI:38290"/>
    </cofactor>
</comment>
<dbReference type="Proteomes" id="UP000756346">
    <property type="component" value="Unassembled WGS sequence"/>
</dbReference>
<dbReference type="NCBIfam" id="TIGR02410">
    <property type="entry name" value="carnitine_TMLD"/>
    <property type="match status" value="1"/>
</dbReference>
<dbReference type="InterPro" id="IPR042098">
    <property type="entry name" value="TauD-like_sf"/>
</dbReference>
<dbReference type="InterPro" id="IPR038492">
    <property type="entry name" value="GBBH-like_N_sf"/>
</dbReference>
<dbReference type="PANTHER" id="PTHR10696">
    <property type="entry name" value="GAMMA-BUTYROBETAINE HYDROXYLASE-RELATED"/>
    <property type="match status" value="1"/>
</dbReference>
<comment type="similarity">
    <text evidence="4">Belongs to the gamma-BBH/TMLD family.</text>
</comment>
<keyword evidence="12" id="KW-1185">Reference proteome</keyword>
<dbReference type="Gene3D" id="3.30.2020.30">
    <property type="match status" value="1"/>
</dbReference>
<evidence type="ECO:0000313" key="12">
    <source>
        <dbReference type="Proteomes" id="UP000756346"/>
    </source>
</evidence>
<comment type="cofactor">
    <cofactor evidence="1">
        <name>Fe(2+)</name>
        <dbReference type="ChEBI" id="CHEBI:29033"/>
    </cofactor>
</comment>
<dbReference type="EMBL" id="JAGTJQ010000004">
    <property type="protein sequence ID" value="KAH7032891.1"/>
    <property type="molecule type" value="Genomic_DNA"/>
</dbReference>
<evidence type="ECO:0000256" key="5">
    <source>
        <dbReference type="ARBA" id="ARBA00022723"/>
    </source>
</evidence>
<comment type="caution">
    <text evidence="11">The sequence shown here is derived from an EMBL/GenBank/DDBJ whole genome shotgun (WGS) entry which is preliminary data.</text>
</comment>
<reference evidence="11" key="1">
    <citation type="journal article" date="2021" name="Nat. Commun.">
        <title>Genetic determinants of endophytism in the Arabidopsis root mycobiome.</title>
        <authorList>
            <person name="Mesny F."/>
            <person name="Miyauchi S."/>
            <person name="Thiergart T."/>
            <person name="Pickel B."/>
            <person name="Atanasova L."/>
            <person name="Karlsson M."/>
            <person name="Huettel B."/>
            <person name="Barry K.W."/>
            <person name="Haridas S."/>
            <person name="Chen C."/>
            <person name="Bauer D."/>
            <person name="Andreopoulos W."/>
            <person name="Pangilinan J."/>
            <person name="LaButti K."/>
            <person name="Riley R."/>
            <person name="Lipzen A."/>
            <person name="Clum A."/>
            <person name="Drula E."/>
            <person name="Henrissat B."/>
            <person name="Kohler A."/>
            <person name="Grigoriev I.V."/>
            <person name="Martin F.M."/>
            <person name="Hacquard S."/>
        </authorList>
    </citation>
    <scope>NUCLEOTIDE SEQUENCE</scope>
    <source>
        <strain evidence="11">MPI-CAGE-CH-0230</strain>
    </source>
</reference>
<evidence type="ECO:0000256" key="6">
    <source>
        <dbReference type="ARBA" id="ARBA00022873"/>
    </source>
</evidence>
<accession>A0A9P9BRG7</accession>
<sequence>MDNCRCSFCINQDTMQKDLDTFEIPQDIQASSVEETADGLKIRWSGTDGHESFYPWDFLNFYLENDRRQPEAVRLENFGSDGPKSVRLSYEDFYPGHNELRGEEADRVVGRLTGLIARHGLAFIDNVPTSSAEPTQKLLEKIAFIRETHYGGFYDFIPDLAMADTAYTNIALPAHTDNTYFSDPAGLQAFHMLSHTGAPEGSASTVDLGGQSLLVDGFHAAEILRREDAEAFEVLCAVKLPWHASGNRGITIAPHKRYPVLELASEEDGGSGGAGQLHRVRWNTADRGVVPFSGDGDGKTSPEAWYAAARKFDGILRRKDVEYWVQLKPGTLLVFDNWRVLHGRAAFTGVRRMCGGYINRDDYISRWRNTNFSRQEIMDRIVG</sequence>
<keyword evidence="8" id="KW-0560">Oxidoreductase</keyword>
<proteinExistence type="inferred from homology"/>